<reference evidence="1" key="1">
    <citation type="journal article" date="2011" name="J. Bacteriol.">
        <title>Genome Sequence of an Erwinia amylovora Strain with Pathogenicity Restricted to Rubus Plants.</title>
        <authorList>
            <person name="Powney R."/>
            <person name="Smits T.H."/>
            <person name="Sawbridge T."/>
            <person name="Frey B."/>
            <person name="Blom J."/>
            <person name="Frey J.E."/>
            <person name="Plummer K.M."/>
            <person name="Beer S.V."/>
            <person name="Luck J."/>
            <person name="Duffy B."/>
            <person name="Rodoni B."/>
        </authorList>
    </citation>
    <scope>NUCLEOTIDE SEQUENCE</scope>
    <source>
        <strain evidence="1">ATCC BAA-2158</strain>
    </source>
</reference>
<sequence length="31" mass="3183">MLPSAAERIGPSCLQPSVASINLKLDGSTLL</sequence>
<gene>
    <name evidence="1" type="ORF">EAIL5_2262</name>
</gene>
<evidence type="ECO:0000313" key="1">
    <source>
        <dbReference type="EMBL" id="CBX81082.1"/>
    </source>
</evidence>
<dbReference type="EMBL" id="FR719191">
    <property type="protein sequence ID" value="CBX81082.1"/>
    <property type="molecule type" value="Genomic_DNA"/>
</dbReference>
<proteinExistence type="predicted"/>
<protein>
    <submittedName>
        <fullName evidence="1">Uncharacterized protein</fullName>
    </submittedName>
</protein>
<name>E5B6R2_ERWAM</name>
<dbReference type="AlphaFoldDB" id="E5B6R2"/>
<organism evidence="1">
    <name type="scientific">Erwinia amylovora ATCC BAA-2158</name>
    <dbReference type="NCBI Taxonomy" id="889211"/>
    <lineage>
        <taxon>Bacteria</taxon>
        <taxon>Pseudomonadati</taxon>
        <taxon>Pseudomonadota</taxon>
        <taxon>Gammaproteobacteria</taxon>
        <taxon>Enterobacterales</taxon>
        <taxon>Erwiniaceae</taxon>
        <taxon>Erwinia</taxon>
    </lineage>
</organism>
<accession>E5B6R2</accession>